<reference key="2">
    <citation type="submission" date="2011-10" db="EMBL/GenBank/DDBJ databases">
        <title>The genome and transcriptome sequence of Clonorchis sinensis provide insights into the carcinogenic liver fluke.</title>
        <authorList>
            <person name="Wang X."/>
            <person name="Huang Y."/>
            <person name="Chen W."/>
            <person name="Liu H."/>
            <person name="Guo L."/>
            <person name="Chen Y."/>
            <person name="Luo F."/>
            <person name="Zhou W."/>
            <person name="Sun J."/>
            <person name="Mao Q."/>
            <person name="Liang P."/>
            <person name="Zhou C."/>
            <person name="Tian Y."/>
            <person name="Men J."/>
            <person name="Lv X."/>
            <person name="Huang L."/>
            <person name="Zhou J."/>
            <person name="Hu Y."/>
            <person name="Li R."/>
            <person name="Zhang F."/>
            <person name="Lei H."/>
            <person name="Li X."/>
            <person name="Hu X."/>
            <person name="Liang C."/>
            <person name="Xu J."/>
            <person name="Wu Z."/>
            <person name="Yu X."/>
        </authorList>
    </citation>
    <scope>NUCLEOTIDE SEQUENCE</scope>
    <source>
        <strain>Henan</strain>
    </source>
</reference>
<name>G7YJE3_CLOSI</name>
<keyword evidence="2" id="KW-1185">Reference proteome</keyword>
<sequence>MKIKKKECLVVDQLKPALTTGEVVDHLAYGVHVPAIVAEEGGILHTRLRSIVNPCADLYGLDGSTQGGAHACACDNQMTFSTLLGPSTRAAPPRRLSCLSTLPKRRLGSSAEIVIVGYPQKFQKFSTVSPLQFFSGHIPGQSDCLRSAVQAQAESCCTGRYTDTTEALPTSPPQIIGGRNCGSYDHFTTSTQFLTADDGDDDTTTTVAEIARRAGLRTSTIKIKIKNVSLPNDGVLVVNRFSPLRWSHVAKPCLASSSSDVAQVAFGRELWVHKTDSNRSAIDINLDRTSRDRFRGTRYMVVKRDVREMCTIRVVRRRSCGAHHGHTTLTVSVRTKRIDTNHLNDPEIGLIYQHQFFPALTALNPFRCSTMKLMLAKRQSKTFPASITNRDRPSPVHPISSDLHRAFIIKMNLDDCCFSPVVIFSTLQIPHLPFHQLIILADHNRYYPMPWIEYARLG</sequence>
<proteinExistence type="predicted"/>
<accession>G7YJE3</accession>
<reference evidence="1" key="1">
    <citation type="journal article" date="2011" name="Genome Biol.">
        <title>The draft genome of the carcinogenic human liver fluke Clonorchis sinensis.</title>
        <authorList>
            <person name="Wang X."/>
            <person name="Chen W."/>
            <person name="Huang Y."/>
            <person name="Sun J."/>
            <person name="Men J."/>
            <person name="Liu H."/>
            <person name="Luo F."/>
            <person name="Guo L."/>
            <person name="Lv X."/>
            <person name="Deng C."/>
            <person name="Zhou C."/>
            <person name="Fan Y."/>
            <person name="Li X."/>
            <person name="Huang L."/>
            <person name="Hu Y."/>
            <person name="Liang C."/>
            <person name="Hu X."/>
            <person name="Xu J."/>
            <person name="Yu X."/>
        </authorList>
    </citation>
    <scope>NUCLEOTIDE SEQUENCE [LARGE SCALE GENOMIC DNA]</scope>
    <source>
        <strain evidence="1">Henan</strain>
    </source>
</reference>
<dbReference type="Proteomes" id="UP000008909">
    <property type="component" value="Unassembled WGS sequence"/>
</dbReference>
<organism evidence="1 2">
    <name type="scientific">Clonorchis sinensis</name>
    <name type="common">Chinese liver fluke</name>
    <dbReference type="NCBI Taxonomy" id="79923"/>
    <lineage>
        <taxon>Eukaryota</taxon>
        <taxon>Metazoa</taxon>
        <taxon>Spiralia</taxon>
        <taxon>Lophotrochozoa</taxon>
        <taxon>Platyhelminthes</taxon>
        <taxon>Trematoda</taxon>
        <taxon>Digenea</taxon>
        <taxon>Opisthorchiida</taxon>
        <taxon>Opisthorchiata</taxon>
        <taxon>Opisthorchiidae</taxon>
        <taxon>Clonorchis</taxon>
    </lineage>
</organism>
<protein>
    <submittedName>
        <fullName evidence="1">Uncharacterized protein</fullName>
    </submittedName>
</protein>
<evidence type="ECO:0000313" key="2">
    <source>
        <dbReference type="Proteomes" id="UP000008909"/>
    </source>
</evidence>
<evidence type="ECO:0000313" key="1">
    <source>
        <dbReference type="EMBL" id="GAA53076.1"/>
    </source>
</evidence>
<dbReference type="AlphaFoldDB" id="G7YJE3"/>
<gene>
    <name evidence="1" type="ORF">CLF_109485</name>
</gene>
<dbReference type="EMBL" id="DF143413">
    <property type="protein sequence ID" value="GAA53076.1"/>
    <property type="molecule type" value="Genomic_DNA"/>
</dbReference>